<feature type="signal peptide" evidence="1">
    <location>
        <begin position="1"/>
        <end position="29"/>
    </location>
</feature>
<name>A0A0K0X7E3_MYCGD</name>
<evidence type="ECO:0008006" key="4">
    <source>
        <dbReference type="Google" id="ProtNLM"/>
    </source>
</evidence>
<dbReference type="EMBL" id="CP012150">
    <property type="protein sequence ID" value="AKS33271.1"/>
    <property type="molecule type" value="Genomic_DNA"/>
</dbReference>
<organism evidence="2 3">
    <name type="scientific">Mycolicibacterium goodii</name>
    <name type="common">Mycobacterium goodii</name>
    <dbReference type="NCBI Taxonomy" id="134601"/>
    <lineage>
        <taxon>Bacteria</taxon>
        <taxon>Bacillati</taxon>
        <taxon>Actinomycetota</taxon>
        <taxon>Actinomycetes</taxon>
        <taxon>Mycobacteriales</taxon>
        <taxon>Mycobacteriaceae</taxon>
        <taxon>Mycolicibacterium</taxon>
    </lineage>
</organism>
<protein>
    <recommendedName>
        <fullName evidence="4">Secreted protein</fullName>
    </recommendedName>
</protein>
<dbReference type="Proteomes" id="UP000062255">
    <property type="component" value="Chromosome"/>
</dbReference>
<dbReference type="PATRIC" id="fig|134601.6.peg.3457"/>
<gene>
    <name evidence="2" type="ORF">AFA91_16660</name>
</gene>
<dbReference type="PROSITE" id="PS51257">
    <property type="entry name" value="PROKAR_LIPOPROTEIN"/>
    <property type="match status" value="1"/>
</dbReference>
<dbReference type="KEGG" id="mgo:AFA91_16660"/>
<dbReference type="AlphaFoldDB" id="A0A0K0X7E3"/>
<evidence type="ECO:0000313" key="3">
    <source>
        <dbReference type="Proteomes" id="UP000062255"/>
    </source>
</evidence>
<proteinExistence type="predicted"/>
<keyword evidence="1" id="KW-0732">Signal</keyword>
<dbReference type="OrthoDB" id="4739449at2"/>
<reference evidence="2 3" key="1">
    <citation type="submission" date="2015-07" db="EMBL/GenBank/DDBJ databases">
        <title>Complete genome sequence of Mycobacterium goodii X7B, a facultative thermophilic biodesulfurizing bacterium.</title>
        <authorList>
            <person name="Yu B."/>
            <person name="Li F."/>
            <person name="Xu P."/>
        </authorList>
    </citation>
    <scope>NUCLEOTIDE SEQUENCE [LARGE SCALE GENOMIC DNA]</scope>
    <source>
        <strain evidence="2 3">X7B</strain>
    </source>
</reference>
<evidence type="ECO:0000256" key="1">
    <source>
        <dbReference type="SAM" id="SignalP"/>
    </source>
</evidence>
<accession>A0A0K0X7E3</accession>
<sequence length="169" mass="18451">MSTRKVIARAAILASATVVGLGCAPTASADEQWGINGTFATSSNGEWAKINERYEKQPSTRDTWTVSTQCTSPTNCAGTVSSDQGWSAPIYTTSGLWYVKRVLPQWRYCADGTPIEGLQIYKIYPVGPDAHLDLGSDEYTGEEQTLGPSGSCGRNQWPAIRMPFYMKKI</sequence>
<evidence type="ECO:0000313" key="2">
    <source>
        <dbReference type="EMBL" id="AKS33271.1"/>
    </source>
</evidence>
<feature type="chain" id="PRO_5005454003" description="Secreted protein" evidence="1">
    <location>
        <begin position="30"/>
        <end position="169"/>
    </location>
</feature>